<keyword evidence="10" id="KW-0967">Endosome</keyword>
<dbReference type="InterPro" id="IPR051878">
    <property type="entry name" value="ZNRF_ubiq-protein_ligase"/>
</dbReference>
<dbReference type="CDD" id="cd16489">
    <property type="entry name" value="mRING-CH-C4HC2H_ZNRF"/>
    <property type="match status" value="1"/>
</dbReference>
<evidence type="ECO:0000259" key="19">
    <source>
        <dbReference type="PROSITE" id="PS50089"/>
    </source>
</evidence>
<comment type="caution">
    <text evidence="21">The sequence shown here is derived from an EMBL/GenBank/DDBJ whole genome shotgun (WGS) entry which is preliminary data.</text>
</comment>
<dbReference type="Proteomes" id="UP001285441">
    <property type="component" value="Unassembled WGS sequence"/>
</dbReference>
<dbReference type="Pfam" id="PF01363">
    <property type="entry name" value="FYVE"/>
    <property type="match status" value="1"/>
</dbReference>
<dbReference type="GO" id="GO:0070936">
    <property type="term" value="P:protein K48-linked ubiquitination"/>
    <property type="evidence" value="ECO:0007669"/>
    <property type="project" value="TreeGrafter"/>
</dbReference>
<evidence type="ECO:0000256" key="2">
    <source>
        <dbReference type="ARBA" id="ARBA00004170"/>
    </source>
</evidence>
<comment type="catalytic activity">
    <reaction evidence="1">
        <text>S-ubiquitinyl-[E2 ubiquitin-conjugating enzyme]-L-cysteine + [acceptor protein]-L-lysine = [E2 ubiquitin-conjugating enzyme]-L-cysteine + N(6)-ubiquitinyl-[acceptor protein]-L-lysine.</text>
        <dbReference type="EC" id="2.3.2.27"/>
    </reaction>
</comment>
<feature type="compositionally biased region" description="Polar residues" evidence="18">
    <location>
        <begin position="395"/>
        <end position="404"/>
    </location>
</feature>
<feature type="compositionally biased region" description="Polar residues" evidence="18">
    <location>
        <begin position="356"/>
        <end position="386"/>
    </location>
</feature>
<dbReference type="GO" id="GO:0016020">
    <property type="term" value="C:membrane"/>
    <property type="evidence" value="ECO:0007669"/>
    <property type="project" value="UniProtKB-SubCell"/>
</dbReference>
<evidence type="ECO:0000313" key="22">
    <source>
        <dbReference type="Proteomes" id="UP001285441"/>
    </source>
</evidence>
<keyword evidence="16" id="KW-0449">Lipoprotein</keyword>
<feature type="region of interest" description="Disordered" evidence="18">
    <location>
        <begin position="346"/>
        <end position="496"/>
    </location>
</feature>
<evidence type="ECO:0000256" key="1">
    <source>
        <dbReference type="ARBA" id="ARBA00000900"/>
    </source>
</evidence>
<dbReference type="InterPro" id="IPR017455">
    <property type="entry name" value="Znf_FYVE-rel"/>
</dbReference>
<dbReference type="PROSITE" id="PS50178">
    <property type="entry name" value="ZF_FYVE"/>
    <property type="match status" value="1"/>
</dbReference>
<keyword evidence="15" id="KW-0458">Lysosome</keyword>
<dbReference type="GO" id="GO:0005768">
    <property type="term" value="C:endosome"/>
    <property type="evidence" value="ECO:0007669"/>
    <property type="project" value="UniProtKB-SubCell"/>
</dbReference>
<comment type="pathway">
    <text evidence="5">Protein modification; protein ubiquitination.</text>
</comment>
<keyword evidence="22" id="KW-1185">Reference proteome</keyword>
<accession>A0AAE0U7X6</accession>
<evidence type="ECO:0000256" key="8">
    <source>
        <dbReference type="ARBA" id="ARBA00022707"/>
    </source>
</evidence>
<name>A0AAE0U7X6_9PEZI</name>
<dbReference type="InterPro" id="IPR013083">
    <property type="entry name" value="Znf_RING/FYVE/PHD"/>
</dbReference>
<dbReference type="SUPFAM" id="SSF57850">
    <property type="entry name" value="RING/U-box"/>
    <property type="match status" value="1"/>
</dbReference>
<sequence length="627" mass="67803">MATNDGGGPAQPSIELSSDDESGTSYAGSDRGDLSSPQHRIICPWRTSRFHDQECERFFDCPTHVIERVVSDGEDDHDDEDEAGERASQDRQQIQQQDEGGGMANDDESQPGTISPMSEHDADSREASLSSSFLSPLPVPANSNEHQEQATGPAENPIILPDASHVESLSRGPLGRNLAVVVPRNNEEDRRGRQPSLSGSNPLPPAPGSARALPLGPVSVPSNESPTPNAPVRLRAQPLPSPTPASPRALDLVLPRWQPDAEVTYCPICRAQFNIFVRKHHCRKCGRVVCNACSPHRITIPYQYIVQPPGTVLLPAQRHPTSPLGSDGGYTDFSVLGGGERVRLCNPCVPDPNTNPPQTQASHSRSQSTVTQPFPNDGSQVSNRWSSYFAGGPANDSQARSRSVTMAGGSSGSRPPSVPYPQNTENRILNGTPPAYYRASPATQRQNPYAGAPARYQSMMNVGDRPGPSVAGPSSSSSSNVNRRLPPLPPQPQPQIAEEDECPVCHRELPPRTLANVEALREAHINICITAHSTYSGGVPSTSLGGDTRGPPLPPMPPRRTGMFPYTATEKDCVDSAECSICLEEFEVGVPMARLECLCRFHRTCIGAWWQRHPGRCPMHQHDSFGY</sequence>
<feature type="region of interest" description="Disordered" evidence="18">
    <location>
        <begin position="72"/>
        <end position="158"/>
    </location>
</feature>
<organism evidence="21 22">
    <name type="scientific">Podospora didyma</name>
    <dbReference type="NCBI Taxonomy" id="330526"/>
    <lineage>
        <taxon>Eukaryota</taxon>
        <taxon>Fungi</taxon>
        <taxon>Dikarya</taxon>
        <taxon>Ascomycota</taxon>
        <taxon>Pezizomycotina</taxon>
        <taxon>Sordariomycetes</taxon>
        <taxon>Sordariomycetidae</taxon>
        <taxon>Sordariales</taxon>
        <taxon>Podosporaceae</taxon>
        <taxon>Podospora</taxon>
    </lineage>
</organism>
<dbReference type="InterPro" id="IPR011011">
    <property type="entry name" value="Znf_FYVE_PHD"/>
</dbReference>
<evidence type="ECO:0000256" key="3">
    <source>
        <dbReference type="ARBA" id="ARBA00004177"/>
    </source>
</evidence>
<evidence type="ECO:0000313" key="21">
    <source>
        <dbReference type="EMBL" id="KAK3394132.1"/>
    </source>
</evidence>
<evidence type="ECO:0000256" key="9">
    <source>
        <dbReference type="ARBA" id="ARBA00022723"/>
    </source>
</evidence>
<evidence type="ECO:0000256" key="18">
    <source>
        <dbReference type="SAM" id="MobiDB-lite"/>
    </source>
</evidence>
<reference evidence="21" key="2">
    <citation type="submission" date="2023-06" db="EMBL/GenBank/DDBJ databases">
        <authorList>
            <consortium name="Lawrence Berkeley National Laboratory"/>
            <person name="Haridas S."/>
            <person name="Hensen N."/>
            <person name="Bonometti L."/>
            <person name="Westerberg I."/>
            <person name="Brannstrom I.O."/>
            <person name="Guillou S."/>
            <person name="Cros-Aarteil S."/>
            <person name="Calhoun S."/>
            <person name="Kuo A."/>
            <person name="Mondo S."/>
            <person name="Pangilinan J."/>
            <person name="Riley R."/>
            <person name="LaButti K."/>
            <person name="Andreopoulos B."/>
            <person name="Lipzen A."/>
            <person name="Chen C."/>
            <person name="Yanf M."/>
            <person name="Daum C."/>
            <person name="Ng V."/>
            <person name="Clum A."/>
            <person name="Steindorff A."/>
            <person name="Ohm R."/>
            <person name="Martin F."/>
            <person name="Silar P."/>
            <person name="Natvig D."/>
            <person name="Lalanne C."/>
            <person name="Gautier V."/>
            <person name="Ament-velasquez S.L."/>
            <person name="Kruys A."/>
            <person name="Hutchinson M.I."/>
            <person name="Powell A.J."/>
            <person name="Barry K."/>
            <person name="Miller A.N."/>
            <person name="Grigoriev I.V."/>
            <person name="Debuchy R."/>
            <person name="Gladieux P."/>
            <person name="Thoren M.H."/>
            <person name="Johannesson H."/>
        </authorList>
    </citation>
    <scope>NUCLEOTIDE SEQUENCE</scope>
    <source>
        <strain evidence="21">CBS 232.78</strain>
    </source>
</reference>
<dbReference type="InterPro" id="IPR001841">
    <property type="entry name" value="Znf_RING"/>
</dbReference>
<dbReference type="InterPro" id="IPR000306">
    <property type="entry name" value="Znf_FYVE"/>
</dbReference>
<feature type="compositionally biased region" description="Acidic residues" evidence="18">
    <location>
        <begin position="72"/>
        <end position="83"/>
    </location>
</feature>
<dbReference type="Gene3D" id="3.30.40.10">
    <property type="entry name" value="Zinc/RING finger domain, C3HC4 (zinc finger)"/>
    <property type="match status" value="2"/>
</dbReference>
<feature type="region of interest" description="Disordered" evidence="18">
    <location>
        <begin position="1"/>
        <end position="38"/>
    </location>
</feature>
<dbReference type="GO" id="GO:0061630">
    <property type="term" value="F:ubiquitin protein ligase activity"/>
    <property type="evidence" value="ECO:0007669"/>
    <property type="project" value="UniProtKB-EC"/>
</dbReference>
<keyword evidence="8" id="KW-0519">Myristate</keyword>
<evidence type="ECO:0000256" key="17">
    <source>
        <dbReference type="PROSITE-ProRule" id="PRU00175"/>
    </source>
</evidence>
<keyword evidence="14" id="KW-0472">Membrane</keyword>
<feature type="domain" description="FYVE-type" evidence="20">
    <location>
        <begin position="260"/>
        <end position="353"/>
    </location>
</feature>
<dbReference type="PANTHER" id="PTHR46661:SF4">
    <property type="entry name" value="RING-TYPE DOMAIN-CONTAINING PROTEIN"/>
    <property type="match status" value="1"/>
</dbReference>
<feature type="compositionally biased region" description="Low complexity" evidence="18">
    <location>
        <begin position="466"/>
        <end position="485"/>
    </location>
</feature>
<reference evidence="21" key="1">
    <citation type="journal article" date="2023" name="Mol. Phylogenet. Evol.">
        <title>Genome-scale phylogeny and comparative genomics of the fungal order Sordariales.</title>
        <authorList>
            <person name="Hensen N."/>
            <person name="Bonometti L."/>
            <person name="Westerberg I."/>
            <person name="Brannstrom I.O."/>
            <person name="Guillou S."/>
            <person name="Cros-Aarteil S."/>
            <person name="Calhoun S."/>
            <person name="Haridas S."/>
            <person name="Kuo A."/>
            <person name="Mondo S."/>
            <person name="Pangilinan J."/>
            <person name="Riley R."/>
            <person name="LaButti K."/>
            <person name="Andreopoulos B."/>
            <person name="Lipzen A."/>
            <person name="Chen C."/>
            <person name="Yan M."/>
            <person name="Daum C."/>
            <person name="Ng V."/>
            <person name="Clum A."/>
            <person name="Steindorff A."/>
            <person name="Ohm R.A."/>
            <person name="Martin F."/>
            <person name="Silar P."/>
            <person name="Natvig D.O."/>
            <person name="Lalanne C."/>
            <person name="Gautier V."/>
            <person name="Ament-Velasquez S.L."/>
            <person name="Kruys A."/>
            <person name="Hutchinson M.I."/>
            <person name="Powell A.J."/>
            <person name="Barry K."/>
            <person name="Miller A.N."/>
            <person name="Grigoriev I.V."/>
            <person name="Debuchy R."/>
            <person name="Gladieux P."/>
            <person name="Hiltunen Thoren M."/>
            <person name="Johannesson H."/>
        </authorList>
    </citation>
    <scope>NUCLEOTIDE SEQUENCE</scope>
    <source>
        <strain evidence="21">CBS 232.78</strain>
    </source>
</reference>
<evidence type="ECO:0000256" key="6">
    <source>
        <dbReference type="ARBA" id="ARBA00012483"/>
    </source>
</evidence>
<evidence type="ECO:0000259" key="20">
    <source>
        <dbReference type="PROSITE" id="PS50178"/>
    </source>
</evidence>
<gene>
    <name evidence="21" type="ORF">B0H63DRAFT_37469</name>
</gene>
<dbReference type="SMART" id="SM00184">
    <property type="entry name" value="RING"/>
    <property type="match status" value="1"/>
</dbReference>
<proteinExistence type="predicted"/>
<feature type="region of interest" description="Disordered" evidence="18">
    <location>
        <begin position="180"/>
        <end position="244"/>
    </location>
</feature>
<dbReference type="SMART" id="SM00064">
    <property type="entry name" value="FYVE"/>
    <property type="match status" value="1"/>
</dbReference>
<evidence type="ECO:0000256" key="4">
    <source>
        <dbReference type="ARBA" id="ARBA00004371"/>
    </source>
</evidence>
<evidence type="ECO:0000256" key="12">
    <source>
        <dbReference type="ARBA" id="ARBA00022786"/>
    </source>
</evidence>
<dbReference type="Pfam" id="PF13639">
    <property type="entry name" value="zf-RING_2"/>
    <property type="match status" value="1"/>
</dbReference>
<keyword evidence="13" id="KW-0862">Zinc</keyword>
<evidence type="ECO:0000256" key="16">
    <source>
        <dbReference type="ARBA" id="ARBA00023288"/>
    </source>
</evidence>
<dbReference type="PANTHER" id="PTHR46661">
    <property type="entry name" value="E3 UBIQUITIN-PROTEIN LIGASE ZNRF1-LIKE PROTEIN"/>
    <property type="match status" value="1"/>
</dbReference>
<protein>
    <recommendedName>
        <fullName evidence="6">RING-type E3 ubiquitin transferase</fullName>
        <ecNumber evidence="6">2.3.2.27</ecNumber>
    </recommendedName>
</protein>
<evidence type="ECO:0000256" key="13">
    <source>
        <dbReference type="ARBA" id="ARBA00022833"/>
    </source>
</evidence>
<keyword evidence="11 17" id="KW-0863">Zinc-finger</keyword>
<keyword evidence="7" id="KW-0808">Transferase</keyword>
<dbReference type="GO" id="GO:0043161">
    <property type="term" value="P:proteasome-mediated ubiquitin-dependent protein catabolic process"/>
    <property type="evidence" value="ECO:0007669"/>
    <property type="project" value="TreeGrafter"/>
</dbReference>
<dbReference type="AlphaFoldDB" id="A0AAE0U7X6"/>
<keyword evidence="12" id="KW-0833">Ubl conjugation pathway</keyword>
<evidence type="ECO:0000256" key="14">
    <source>
        <dbReference type="ARBA" id="ARBA00023136"/>
    </source>
</evidence>
<evidence type="ECO:0000256" key="10">
    <source>
        <dbReference type="ARBA" id="ARBA00022753"/>
    </source>
</evidence>
<evidence type="ECO:0000256" key="7">
    <source>
        <dbReference type="ARBA" id="ARBA00022679"/>
    </source>
</evidence>
<feature type="domain" description="RING-type" evidence="19">
    <location>
        <begin position="579"/>
        <end position="621"/>
    </location>
</feature>
<comment type="subcellular location">
    <subcellularLocation>
        <location evidence="3">Endosome</location>
    </subcellularLocation>
    <subcellularLocation>
        <location evidence="4">Lysosome</location>
    </subcellularLocation>
    <subcellularLocation>
        <location evidence="2">Membrane</location>
        <topology evidence="2">Peripheral membrane protein</topology>
    </subcellularLocation>
</comment>
<keyword evidence="9" id="KW-0479">Metal-binding</keyword>
<evidence type="ECO:0000256" key="11">
    <source>
        <dbReference type="ARBA" id="ARBA00022771"/>
    </source>
</evidence>
<dbReference type="EC" id="2.3.2.27" evidence="6"/>
<dbReference type="GO" id="GO:0008270">
    <property type="term" value="F:zinc ion binding"/>
    <property type="evidence" value="ECO:0007669"/>
    <property type="project" value="UniProtKB-KW"/>
</dbReference>
<dbReference type="PROSITE" id="PS50089">
    <property type="entry name" value="ZF_RING_2"/>
    <property type="match status" value="1"/>
</dbReference>
<evidence type="ECO:0000256" key="15">
    <source>
        <dbReference type="ARBA" id="ARBA00023228"/>
    </source>
</evidence>
<dbReference type="EMBL" id="JAULSW010000001">
    <property type="protein sequence ID" value="KAK3394132.1"/>
    <property type="molecule type" value="Genomic_DNA"/>
</dbReference>
<evidence type="ECO:0000256" key="5">
    <source>
        <dbReference type="ARBA" id="ARBA00004906"/>
    </source>
</evidence>
<dbReference type="SUPFAM" id="SSF57903">
    <property type="entry name" value="FYVE/PHD zinc finger"/>
    <property type="match status" value="1"/>
</dbReference>